<reference evidence="2 3" key="1">
    <citation type="submission" date="2024-02" db="EMBL/GenBank/DDBJ databases">
        <authorList>
            <person name="Daric V."/>
            <person name="Darras S."/>
        </authorList>
    </citation>
    <scope>NUCLEOTIDE SEQUENCE [LARGE SCALE GENOMIC DNA]</scope>
</reference>
<feature type="compositionally biased region" description="Basic and acidic residues" evidence="1">
    <location>
        <begin position="140"/>
        <end position="149"/>
    </location>
</feature>
<feature type="region of interest" description="Disordered" evidence="1">
    <location>
        <begin position="161"/>
        <end position="180"/>
    </location>
</feature>
<accession>A0ABP0FHF0</accession>
<name>A0ABP0FHF0_CLALP</name>
<dbReference type="Proteomes" id="UP001642483">
    <property type="component" value="Unassembled WGS sequence"/>
</dbReference>
<comment type="caution">
    <text evidence="2">The sequence shown here is derived from an EMBL/GenBank/DDBJ whole genome shotgun (WGS) entry which is preliminary data.</text>
</comment>
<protein>
    <submittedName>
        <fullName evidence="2">Uncharacterized protein</fullName>
    </submittedName>
</protein>
<sequence length="200" mass="22667">MGCPSKWITTLSGLVVVDHGRNYLNTPALEELCNPNENLNTRVEERDNLVKGSVHAAIKKCTELEIPVEDRRVRRKKRVPGEHAEDAGLSVVGEKKYRGGWECALAWWKCQRTANNRLLVQTSWMLRQSPPLSGPVQVDKAAKRPVEPRSAEWRKYLPSSADFKSDQSSSVLTDSSENRTPYLNSTFKHFSVRDFWTGGK</sequence>
<evidence type="ECO:0000313" key="3">
    <source>
        <dbReference type="Proteomes" id="UP001642483"/>
    </source>
</evidence>
<organism evidence="2 3">
    <name type="scientific">Clavelina lepadiformis</name>
    <name type="common">Light-bulb sea squirt</name>
    <name type="synonym">Ascidia lepadiformis</name>
    <dbReference type="NCBI Taxonomy" id="159417"/>
    <lineage>
        <taxon>Eukaryota</taxon>
        <taxon>Metazoa</taxon>
        <taxon>Chordata</taxon>
        <taxon>Tunicata</taxon>
        <taxon>Ascidiacea</taxon>
        <taxon>Aplousobranchia</taxon>
        <taxon>Clavelinidae</taxon>
        <taxon>Clavelina</taxon>
    </lineage>
</organism>
<proteinExistence type="predicted"/>
<evidence type="ECO:0000313" key="2">
    <source>
        <dbReference type="EMBL" id="CAK8679074.1"/>
    </source>
</evidence>
<feature type="region of interest" description="Disordered" evidence="1">
    <location>
        <begin position="130"/>
        <end position="149"/>
    </location>
</feature>
<keyword evidence="3" id="KW-1185">Reference proteome</keyword>
<feature type="compositionally biased region" description="Low complexity" evidence="1">
    <location>
        <begin position="161"/>
        <end position="175"/>
    </location>
</feature>
<evidence type="ECO:0000256" key="1">
    <source>
        <dbReference type="SAM" id="MobiDB-lite"/>
    </source>
</evidence>
<gene>
    <name evidence="2" type="ORF">CVLEPA_LOCUS9338</name>
</gene>
<dbReference type="EMBL" id="CAWYQH010000057">
    <property type="protein sequence ID" value="CAK8679074.1"/>
    <property type="molecule type" value="Genomic_DNA"/>
</dbReference>